<evidence type="ECO:0000313" key="4">
    <source>
        <dbReference type="Proteomes" id="UP000689195"/>
    </source>
</evidence>
<dbReference type="AlphaFoldDB" id="A0A8S1X4X3"/>
<evidence type="ECO:0000256" key="1">
    <source>
        <dbReference type="SAM" id="Coils"/>
    </source>
</evidence>
<feature type="region of interest" description="Disordered" evidence="2">
    <location>
        <begin position="43"/>
        <end position="64"/>
    </location>
</feature>
<comment type="caution">
    <text evidence="3">The sequence shown here is derived from an EMBL/GenBank/DDBJ whole genome shotgun (WGS) entry which is preliminary data.</text>
</comment>
<organism evidence="3 4">
    <name type="scientific">Paramecium pentaurelia</name>
    <dbReference type="NCBI Taxonomy" id="43138"/>
    <lineage>
        <taxon>Eukaryota</taxon>
        <taxon>Sar</taxon>
        <taxon>Alveolata</taxon>
        <taxon>Ciliophora</taxon>
        <taxon>Intramacronucleata</taxon>
        <taxon>Oligohymenophorea</taxon>
        <taxon>Peniculida</taxon>
        <taxon>Parameciidae</taxon>
        <taxon>Paramecium</taxon>
    </lineage>
</organism>
<feature type="coiled-coil region" evidence="1">
    <location>
        <begin position="165"/>
        <end position="209"/>
    </location>
</feature>
<sequence length="254" mass="29568">MIPVQILKNIQNQNTQHRQTNSAFLKSRKHSPITHLIVTRHPRVSQQMKEQSNSPSTKLKTSTQYPQIIQSVEQMKRFPTEANVKSIKGSTIQISNALKLFSSKHPSDQQQNTLKYSSFIYEKVNEQSIYTKTTTGESQENDKVFNQGKVLNGNLDSFIVYNNVLHCKNLEIQKLEKELKQLKQENRKYQNLEKDYQTILQENQNLKLKVQNQFTEINLLNHQQTCNSLRKQSDYVSALSDQDKLKIKTLLECD</sequence>
<proteinExistence type="predicted"/>
<keyword evidence="4" id="KW-1185">Reference proteome</keyword>
<protein>
    <submittedName>
        <fullName evidence="3">Uncharacterized protein</fullName>
    </submittedName>
</protein>
<evidence type="ECO:0000313" key="3">
    <source>
        <dbReference type="EMBL" id="CAD8195639.1"/>
    </source>
</evidence>
<evidence type="ECO:0000256" key="2">
    <source>
        <dbReference type="SAM" id="MobiDB-lite"/>
    </source>
</evidence>
<gene>
    <name evidence="3" type="ORF">PPENT_87.1.T1100049</name>
</gene>
<dbReference type="EMBL" id="CAJJDO010000110">
    <property type="protein sequence ID" value="CAD8195639.1"/>
    <property type="molecule type" value="Genomic_DNA"/>
</dbReference>
<keyword evidence="1" id="KW-0175">Coiled coil</keyword>
<accession>A0A8S1X4X3</accession>
<dbReference type="OrthoDB" id="308931at2759"/>
<name>A0A8S1X4X3_9CILI</name>
<feature type="compositionally biased region" description="Polar residues" evidence="2">
    <location>
        <begin position="44"/>
        <end position="64"/>
    </location>
</feature>
<dbReference type="Proteomes" id="UP000689195">
    <property type="component" value="Unassembled WGS sequence"/>
</dbReference>
<reference evidence="3" key="1">
    <citation type="submission" date="2021-01" db="EMBL/GenBank/DDBJ databases">
        <authorList>
            <consortium name="Genoscope - CEA"/>
            <person name="William W."/>
        </authorList>
    </citation>
    <scope>NUCLEOTIDE SEQUENCE</scope>
</reference>